<dbReference type="PROSITE" id="PS50888">
    <property type="entry name" value="BHLH"/>
    <property type="match status" value="1"/>
</dbReference>
<dbReference type="SUPFAM" id="SSF47459">
    <property type="entry name" value="HLH, helix-loop-helix DNA-binding domain"/>
    <property type="match status" value="1"/>
</dbReference>
<evidence type="ECO:0000256" key="7">
    <source>
        <dbReference type="ARBA" id="ARBA00023242"/>
    </source>
</evidence>
<evidence type="ECO:0000256" key="3">
    <source>
        <dbReference type="ARBA" id="ARBA00011738"/>
    </source>
</evidence>
<dbReference type="InterPro" id="IPR051358">
    <property type="entry name" value="TF_AMS/ICE1/BHLH6-like"/>
</dbReference>
<dbReference type="GO" id="GO:0005634">
    <property type="term" value="C:nucleus"/>
    <property type="evidence" value="ECO:0007669"/>
    <property type="project" value="UniProtKB-SubCell"/>
</dbReference>
<feature type="coiled-coil region" evidence="8">
    <location>
        <begin position="140"/>
        <end position="167"/>
    </location>
</feature>
<dbReference type="AlphaFoldDB" id="A0A1R3L6J2"/>
<keyword evidence="8" id="KW-0175">Coiled coil</keyword>
<evidence type="ECO:0000313" key="12">
    <source>
        <dbReference type="Proteomes" id="UP000243459"/>
    </source>
</evidence>
<dbReference type="OrthoDB" id="1886792at2759"/>
<evidence type="ECO:0000256" key="4">
    <source>
        <dbReference type="ARBA" id="ARBA00023015"/>
    </source>
</evidence>
<keyword evidence="7" id="KW-0539">Nucleus</keyword>
<dbReference type="Pfam" id="PF00010">
    <property type="entry name" value="HLH"/>
    <property type="match status" value="1"/>
</dbReference>
<comment type="subcellular location">
    <subcellularLocation>
        <location evidence="1">Nucleus</location>
    </subcellularLocation>
</comment>
<feature type="domain" description="BHLH" evidence="10">
    <location>
        <begin position="94"/>
        <end position="143"/>
    </location>
</feature>
<keyword evidence="4" id="KW-0805">Transcription regulation</keyword>
<dbReference type="PANTHER" id="PTHR31945">
    <property type="entry name" value="TRANSCRIPTION FACTOR SCREAM2-RELATED"/>
    <property type="match status" value="1"/>
</dbReference>
<dbReference type="GO" id="GO:0046983">
    <property type="term" value="F:protein dimerization activity"/>
    <property type="evidence" value="ECO:0007669"/>
    <property type="project" value="InterPro"/>
</dbReference>
<keyword evidence="6" id="KW-0804">Transcription</keyword>
<dbReference type="InterPro" id="IPR036638">
    <property type="entry name" value="HLH_DNA-bd_sf"/>
</dbReference>
<dbReference type="InterPro" id="IPR011598">
    <property type="entry name" value="bHLH_dom"/>
</dbReference>
<organism evidence="11 12">
    <name type="scientific">Asparagus officinalis</name>
    <name type="common">Garden asparagus</name>
    <dbReference type="NCBI Taxonomy" id="4686"/>
    <lineage>
        <taxon>Eukaryota</taxon>
        <taxon>Viridiplantae</taxon>
        <taxon>Streptophyta</taxon>
        <taxon>Embryophyta</taxon>
        <taxon>Tracheophyta</taxon>
        <taxon>Spermatophyta</taxon>
        <taxon>Magnoliopsida</taxon>
        <taxon>Liliopsida</taxon>
        <taxon>Asparagales</taxon>
        <taxon>Asparagaceae</taxon>
        <taxon>Asparagoideae</taxon>
        <taxon>Asparagus</taxon>
    </lineage>
</organism>
<feature type="region of interest" description="Disordered" evidence="9">
    <location>
        <begin position="67"/>
        <end position="107"/>
    </location>
</feature>
<dbReference type="Gene3D" id="4.10.280.10">
    <property type="entry name" value="Helix-loop-helix DNA-binding domain"/>
    <property type="match status" value="1"/>
</dbReference>
<evidence type="ECO:0000256" key="5">
    <source>
        <dbReference type="ARBA" id="ARBA00023125"/>
    </source>
</evidence>
<dbReference type="EMBL" id="KV863652">
    <property type="protein sequence ID" value="ONK55224.1"/>
    <property type="molecule type" value="Genomic_DNA"/>
</dbReference>
<dbReference type="Proteomes" id="UP000243459">
    <property type="component" value="Unassembled WGS sequence"/>
</dbReference>
<evidence type="ECO:0000256" key="1">
    <source>
        <dbReference type="ARBA" id="ARBA00004123"/>
    </source>
</evidence>
<reference evidence="12" key="1">
    <citation type="journal article" date="2017" name="Nat. Commun.">
        <title>The asparagus genome sheds light on the origin and evolution of a young Y chromosome.</title>
        <authorList>
            <person name="Harkess A."/>
            <person name="Zhou J."/>
            <person name="Xu C."/>
            <person name="Bowers J.E."/>
            <person name="Van der Hulst R."/>
            <person name="Ayyampalayam S."/>
            <person name="Mercati F."/>
            <person name="Riccardi P."/>
            <person name="McKain M.R."/>
            <person name="Kakrana A."/>
            <person name="Tang H."/>
            <person name="Ray J."/>
            <person name="Groenendijk J."/>
            <person name="Arikit S."/>
            <person name="Mathioni S.M."/>
            <person name="Nakano M."/>
            <person name="Shan H."/>
            <person name="Telgmann-Rauber A."/>
            <person name="Kanno A."/>
            <person name="Yue Z."/>
            <person name="Chen H."/>
            <person name="Li W."/>
            <person name="Chen Y."/>
            <person name="Xu X."/>
            <person name="Zhang Y."/>
            <person name="Luo S."/>
            <person name="Chen H."/>
            <person name="Gao J."/>
            <person name="Mao Z."/>
            <person name="Pires J.C."/>
            <person name="Luo M."/>
            <person name="Kudrna D."/>
            <person name="Wing R.A."/>
            <person name="Meyers B.C."/>
            <person name="Yi K."/>
            <person name="Kong H."/>
            <person name="Lavrijsen P."/>
            <person name="Sunseri F."/>
            <person name="Falavigna A."/>
            <person name="Ye Y."/>
            <person name="Leebens-Mack J.H."/>
            <person name="Chen G."/>
        </authorList>
    </citation>
    <scope>NUCLEOTIDE SEQUENCE [LARGE SCALE GENOMIC DNA]</scope>
    <source>
        <strain evidence="12">cv. DH0086</strain>
    </source>
</reference>
<dbReference type="Gramene" id="ONK55224">
    <property type="protein sequence ID" value="ONK55224"/>
    <property type="gene ID" value="A4U43_UnF6190"/>
</dbReference>
<evidence type="ECO:0000256" key="9">
    <source>
        <dbReference type="SAM" id="MobiDB-lite"/>
    </source>
</evidence>
<feature type="compositionally biased region" description="Polar residues" evidence="9">
    <location>
        <begin position="78"/>
        <end position="90"/>
    </location>
</feature>
<dbReference type="FunFam" id="4.10.280.10:FF:000096">
    <property type="entry name" value="Basic helix-loop-helix (BHLH) DNA-binding superfamily protein"/>
    <property type="match status" value="1"/>
</dbReference>
<gene>
    <name evidence="11" type="ORF">A4U43_UnF6190</name>
</gene>
<protein>
    <recommendedName>
        <fullName evidence="10">BHLH domain-containing protein</fullName>
    </recommendedName>
</protein>
<evidence type="ECO:0000256" key="6">
    <source>
        <dbReference type="ARBA" id="ARBA00023163"/>
    </source>
</evidence>
<dbReference type="GO" id="GO:0003700">
    <property type="term" value="F:DNA-binding transcription factor activity"/>
    <property type="evidence" value="ECO:0007669"/>
    <property type="project" value="TreeGrafter"/>
</dbReference>
<comment type="subunit">
    <text evidence="3">Homodimer.</text>
</comment>
<dbReference type="OMA" id="QYANDEH"/>
<evidence type="ECO:0000259" key="10">
    <source>
        <dbReference type="PROSITE" id="PS50888"/>
    </source>
</evidence>
<keyword evidence="12" id="KW-1185">Reference proteome</keyword>
<proteinExistence type="inferred from homology"/>
<dbReference type="GO" id="GO:0043565">
    <property type="term" value="F:sequence-specific DNA binding"/>
    <property type="evidence" value="ECO:0007669"/>
    <property type="project" value="TreeGrafter"/>
</dbReference>
<dbReference type="SMART" id="SM00353">
    <property type="entry name" value="HLH"/>
    <property type="match status" value="1"/>
</dbReference>
<evidence type="ECO:0000256" key="8">
    <source>
        <dbReference type="SAM" id="Coils"/>
    </source>
</evidence>
<sequence>MDSQEFVYSSQTHLDTIDGLEPFNDSFVQGFDDFMFSDAGFFDNVFDSDIGLSLDAIVSSPGLNLSLEEEEEEDNHEQNGSKGDYSGSNTKPKRDRSKTLVSERKRRSRMKGKLYELRALVPNITKMDKASIIGDSVVYVQSLQDQAKKLTSEISALESSLSSSKEDQASEVAIDNECCKKNNCGGKILNVMAHEVGEGRCYVRVECNKRDGVASTLYNAMESLQCFLMEKSNLSFNCDRFILTLTLNVKKAEEVMTASSMKLQVMSALLKEGFWYQM</sequence>
<comment type="similarity">
    <text evidence="2">Belongs to the bHLH protein family.</text>
</comment>
<evidence type="ECO:0000256" key="2">
    <source>
        <dbReference type="ARBA" id="ARBA00005510"/>
    </source>
</evidence>
<keyword evidence="5" id="KW-0238">DNA-binding</keyword>
<name>A0A1R3L6J2_ASPOF</name>
<evidence type="ECO:0000313" key="11">
    <source>
        <dbReference type="EMBL" id="ONK55224.1"/>
    </source>
</evidence>
<accession>A0A1R3L6J2</accession>
<dbReference type="PANTHER" id="PTHR31945:SF17">
    <property type="entry name" value="TRANSCRIPTION FACTOR FER-LIKE IRON DEFICIENCY-INDUCED TRANSCRIPTION FACTOR"/>
    <property type="match status" value="1"/>
</dbReference>